<sequence>MESEFYFQRFVQFQFTPRRTNRKYWDNDLKLNNDVDKILRGRETNDRNLVGSRAMENRVLLETRDRSASANFDHDRGHVDFDLLQRQQGLLEKWYAEDKWKGPDNSFTRTKYWFHRSPLCASCMSIPVVAWICRLNGNTEEGERDTGRGSCILCHELEAQYESDANKDRPIPTPRLAVYMPHLP</sequence>
<proteinExistence type="predicted"/>
<reference evidence="1 2" key="1">
    <citation type="journal article" date="2025" name="Microbiol. Resour. Announc.">
        <title>Draft genome sequences for Neonectria magnoliae and Neonectria punicea, canker pathogens of Liriodendron tulipifera and Acer saccharum in West Virginia.</title>
        <authorList>
            <person name="Petronek H.M."/>
            <person name="Kasson M.T."/>
            <person name="Metheny A.M."/>
            <person name="Stauder C.M."/>
            <person name="Lovett B."/>
            <person name="Lynch S.C."/>
            <person name="Garnas J.R."/>
            <person name="Kasson L.R."/>
            <person name="Stajich J.E."/>
        </authorList>
    </citation>
    <scope>NUCLEOTIDE SEQUENCE [LARGE SCALE GENOMIC DNA]</scope>
    <source>
        <strain evidence="1 2">NRRL 64651</strain>
    </source>
</reference>
<dbReference type="Proteomes" id="UP001498421">
    <property type="component" value="Unassembled WGS sequence"/>
</dbReference>
<keyword evidence="2" id="KW-1185">Reference proteome</keyword>
<gene>
    <name evidence="1" type="ORF">QQZ08_005706</name>
</gene>
<name>A0ABR1I2M0_9HYPO</name>
<evidence type="ECO:0000313" key="2">
    <source>
        <dbReference type="Proteomes" id="UP001498421"/>
    </source>
</evidence>
<comment type="caution">
    <text evidence="1">The sequence shown here is derived from an EMBL/GenBank/DDBJ whole genome shotgun (WGS) entry which is preliminary data.</text>
</comment>
<evidence type="ECO:0000313" key="1">
    <source>
        <dbReference type="EMBL" id="KAK7427768.1"/>
    </source>
</evidence>
<accession>A0ABR1I2M0</accession>
<protein>
    <submittedName>
        <fullName evidence="1">Uncharacterized protein</fullName>
    </submittedName>
</protein>
<dbReference type="EMBL" id="JAZAVK010000049">
    <property type="protein sequence ID" value="KAK7427768.1"/>
    <property type="molecule type" value="Genomic_DNA"/>
</dbReference>
<organism evidence="1 2">
    <name type="scientific">Neonectria magnoliae</name>
    <dbReference type="NCBI Taxonomy" id="2732573"/>
    <lineage>
        <taxon>Eukaryota</taxon>
        <taxon>Fungi</taxon>
        <taxon>Dikarya</taxon>
        <taxon>Ascomycota</taxon>
        <taxon>Pezizomycotina</taxon>
        <taxon>Sordariomycetes</taxon>
        <taxon>Hypocreomycetidae</taxon>
        <taxon>Hypocreales</taxon>
        <taxon>Nectriaceae</taxon>
        <taxon>Neonectria</taxon>
    </lineage>
</organism>